<dbReference type="InterPro" id="IPR050952">
    <property type="entry name" value="TRIM-NHL_E3_ligases"/>
</dbReference>
<dbReference type="RefSeq" id="WP_188779122.1">
    <property type="nucleotide sequence ID" value="NZ_BMKQ01000001.1"/>
</dbReference>
<feature type="repeat" description="NHL" evidence="2">
    <location>
        <begin position="233"/>
        <end position="274"/>
    </location>
</feature>
<accession>A0A917BIC3</accession>
<keyword evidence="1" id="KW-0677">Repeat</keyword>
<dbReference type="PANTHER" id="PTHR24104:SF25">
    <property type="entry name" value="PROTEIN LIN-41"/>
    <property type="match status" value="1"/>
</dbReference>
<reference evidence="3" key="2">
    <citation type="submission" date="2020-09" db="EMBL/GenBank/DDBJ databases">
        <authorList>
            <person name="Sun Q."/>
            <person name="Zhou Y."/>
        </authorList>
    </citation>
    <scope>NUCLEOTIDE SEQUENCE</scope>
    <source>
        <strain evidence="3">CGMCC 1.16067</strain>
    </source>
</reference>
<dbReference type="SUPFAM" id="SSF101898">
    <property type="entry name" value="NHL repeat"/>
    <property type="match status" value="1"/>
</dbReference>
<dbReference type="GO" id="GO:0008270">
    <property type="term" value="F:zinc ion binding"/>
    <property type="evidence" value="ECO:0007669"/>
    <property type="project" value="UniProtKB-KW"/>
</dbReference>
<dbReference type="AlphaFoldDB" id="A0A917BIC3"/>
<protein>
    <recommendedName>
        <fullName evidence="5">SMP-30/Gluconolactonase/LRE-like region domain-containing protein</fullName>
    </recommendedName>
</protein>
<evidence type="ECO:0000313" key="3">
    <source>
        <dbReference type="EMBL" id="GGF41344.1"/>
    </source>
</evidence>
<organism evidence="3 4">
    <name type="scientific">Marmoricola endophyticus</name>
    <dbReference type="NCBI Taxonomy" id="2040280"/>
    <lineage>
        <taxon>Bacteria</taxon>
        <taxon>Bacillati</taxon>
        <taxon>Actinomycetota</taxon>
        <taxon>Actinomycetes</taxon>
        <taxon>Propionibacteriales</taxon>
        <taxon>Nocardioidaceae</taxon>
        <taxon>Marmoricola</taxon>
    </lineage>
</organism>
<gene>
    <name evidence="3" type="ORF">GCM10011519_13890</name>
</gene>
<reference evidence="3" key="1">
    <citation type="journal article" date="2014" name="Int. J. Syst. Evol. Microbiol.">
        <title>Complete genome sequence of Corynebacterium casei LMG S-19264T (=DSM 44701T), isolated from a smear-ripened cheese.</title>
        <authorList>
            <consortium name="US DOE Joint Genome Institute (JGI-PGF)"/>
            <person name="Walter F."/>
            <person name="Albersmeier A."/>
            <person name="Kalinowski J."/>
            <person name="Ruckert C."/>
        </authorList>
    </citation>
    <scope>NUCLEOTIDE SEQUENCE</scope>
    <source>
        <strain evidence="3">CGMCC 1.16067</strain>
    </source>
</reference>
<keyword evidence="4" id="KW-1185">Reference proteome</keyword>
<evidence type="ECO:0008006" key="5">
    <source>
        <dbReference type="Google" id="ProtNLM"/>
    </source>
</evidence>
<proteinExistence type="predicted"/>
<dbReference type="CDD" id="cd05819">
    <property type="entry name" value="NHL"/>
    <property type="match status" value="1"/>
</dbReference>
<dbReference type="InterPro" id="IPR001258">
    <property type="entry name" value="NHL_repeat"/>
</dbReference>
<dbReference type="InterPro" id="IPR011042">
    <property type="entry name" value="6-blade_b-propeller_TolB-like"/>
</dbReference>
<name>A0A917BIC3_9ACTN</name>
<evidence type="ECO:0000256" key="2">
    <source>
        <dbReference type="PROSITE-ProRule" id="PRU00504"/>
    </source>
</evidence>
<dbReference type="Proteomes" id="UP000649179">
    <property type="component" value="Unassembled WGS sequence"/>
</dbReference>
<dbReference type="Pfam" id="PF01436">
    <property type="entry name" value="NHL"/>
    <property type="match status" value="1"/>
</dbReference>
<evidence type="ECO:0000256" key="1">
    <source>
        <dbReference type="ARBA" id="ARBA00022737"/>
    </source>
</evidence>
<dbReference type="Gene3D" id="2.120.10.30">
    <property type="entry name" value="TolB, C-terminal domain"/>
    <property type="match status" value="2"/>
</dbReference>
<dbReference type="PANTHER" id="PTHR24104">
    <property type="entry name" value="E3 UBIQUITIN-PROTEIN LIGASE NHLRC1-RELATED"/>
    <property type="match status" value="1"/>
</dbReference>
<dbReference type="PROSITE" id="PS51125">
    <property type="entry name" value="NHL"/>
    <property type="match status" value="1"/>
</dbReference>
<comment type="caution">
    <text evidence="3">The sequence shown here is derived from an EMBL/GenBank/DDBJ whole genome shotgun (WGS) entry which is preliminary data.</text>
</comment>
<evidence type="ECO:0000313" key="4">
    <source>
        <dbReference type="Proteomes" id="UP000649179"/>
    </source>
</evidence>
<sequence>MPTTAPPTRRFAGQLGRTLTSPAGLALDPSTGDLWVADTFAGVVHRYDRHRRLAAEVGRGRLAEPRDVSVAEGRAYVVDSALERVEVFDLAGAHVATLGRGRLVRPRGVAVETASGVRVLVSDVGGNRVARIDPDADEVVASLRDGVHTPHGLHVGADGSLLVVSSSRQYDGDGGVTRYVDDARVATYGEGQQSTFGAMSNPAHAVAEPDGSVWVSVPDYGFVQHFAADGTFLEEIGTSGAGLLRQPLGLALSADGELLVADSGGHRVARFAPVEGSAR</sequence>
<dbReference type="EMBL" id="BMKQ01000001">
    <property type="protein sequence ID" value="GGF41344.1"/>
    <property type="molecule type" value="Genomic_DNA"/>
</dbReference>